<organism evidence="2 3">
    <name type="scientific">Achaetomium macrosporum</name>
    <dbReference type="NCBI Taxonomy" id="79813"/>
    <lineage>
        <taxon>Eukaryota</taxon>
        <taxon>Fungi</taxon>
        <taxon>Dikarya</taxon>
        <taxon>Ascomycota</taxon>
        <taxon>Pezizomycotina</taxon>
        <taxon>Sordariomycetes</taxon>
        <taxon>Sordariomycetidae</taxon>
        <taxon>Sordariales</taxon>
        <taxon>Chaetomiaceae</taxon>
        <taxon>Achaetomium</taxon>
    </lineage>
</organism>
<proteinExistence type="predicted"/>
<dbReference type="EMBL" id="MU860494">
    <property type="protein sequence ID" value="KAK4233700.1"/>
    <property type="molecule type" value="Genomic_DNA"/>
</dbReference>
<accession>A0AAN7C1W1</accession>
<evidence type="ECO:0000256" key="1">
    <source>
        <dbReference type="SAM" id="MobiDB-lite"/>
    </source>
</evidence>
<evidence type="ECO:0000313" key="3">
    <source>
        <dbReference type="Proteomes" id="UP001303760"/>
    </source>
</evidence>
<gene>
    <name evidence="2" type="ORF">C8A03DRAFT_38572</name>
</gene>
<dbReference type="InterPro" id="IPR027417">
    <property type="entry name" value="P-loop_NTPase"/>
</dbReference>
<sequence length="110" mass="12585">MLLEYKYKKRGRNEKDLGRSSSPRLPIAGKSQLAIEFAHRIAEGQPDTWVFWVHAGTQARAEEGFRTIADAVKLPGRNEPRTDIRQLVYGWLSNQRNGRWIMIFDSALSG</sequence>
<keyword evidence="3" id="KW-1185">Reference proteome</keyword>
<reference evidence="2" key="1">
    <citation type="journal article" date="2023" name="Mol. Phylogenet. Evol.">
        <title>Genome-scale phylogeny and comparative genomics of the fungal order Sordariales.</title>
        <authorList>
            <person name="Hensen N."/>
            <person name="Bonometti L."/>
            <person name="Westerberg I."/>
            <person name="Brannstrom I.O."/>
            <person name="Guillou S."/>
            <person name="Cros-Aarteil S."/>
            <person name="Calhoun S."/>
            <person name="Haridas S."/>
            <person name="Kuo A."/>
            <person name="Mondo S."/>
            <person name="Pangilinan J."/>
            <person name="Riley R."/>
            <person name="LaButti K."/>
            <person name="Andreopoulos B."/>
            <person name="Lipzen A."/>
            <person name="Chen C."/>
            <person name="Yan M."/>
            <person name="Daum C."/>
            <person name="Ng V."/>
            <person name="Clum A."/>
            <person name="Steindorff A."/>
            <person name="Ohm R.A."/>
            <person name="Martin F."/>
            <person name="Silar P."/>
            <person name="Natvig D.O."/>
            <person name="Lalanne C."/>
            <person name="Gautier V."/>
            <person name="Ament-Velasquez S.L."/>
            <person name="Kruys A."/>
            <person name="Hutchinson M.I."/>
            <person name="Powell A.J."/>
            <person name="Barry K."/>
            <person name="Miller A.N."/>
            <person name="Grigoriev I.V."/>
            <person name="Debuchy R."/>
            <person name="Gladieux P."/>
            <person name="Hiltunen Thoren M."/>
            <person name="Johannesson H."/>
        </authorList>
    </citation>
    <scope>NUCLEOTIDE SEQUENCE</scope>
    <source>
        <strain evidence="2">CBS 532.94</strain>
    </source>
</reference>
<comment type="caution">
    <text evidence="2">The sequence shown here is derived from an EMBL/GenBank/DDBJ whole genome shotgun (WGS) entry which is preliminary data.</text>
</comment>
<dbReference type="Gene3D" id="3.40.50.300">
    <property type="entry name" value="P-loop containing nucleotide triphosphate hydrolases"/>
    <property type="match status" value="1"/>
</dbReference>
<dbReference type="Proteomes" id="UP001303760">
    <property type="component" value="Unassembled WGS sequence"/>
</dbReference>
<protein>
    <submittedName>
        <fullName evidence="2">Uncharacterized protein</fullName>
    </submittedName>
</protein>
<evidence type="ECO:0000313" key="2">
    <source>
        <dbReference type="EMBL" id="KAK4233700.1"/>
    </source>
</evidence>
<feature type="region of interest" description="Disordered" evidence="1">
    <location>
        <begin position="1"/>
        <end position="25"/>
    </location>
</feature>
<name>A0AAN7C1W1_9PEZI</name>
<dbReference type="AlphaFoldDB" id="A0AAN7C1W1"/>
<reference evidence="2" key="2">
    <citation type="submission" date="2023-05" db="EMBL/GenBank/DDBJ databases">
        <authorList>
            <consortium name="Lawrence Berkeley National Laboratory"/>
            <person name="Steindorff A."/>
            <person name="Hensen N."/>
            <person name="Bonometti L."/>
            <person name="Westerberg I."/>
            <person name="Brannstrom I.O."/>
            <person name="Guillou S."/>
            <person name="Cros-Aarteil S."/>
            <person name="Calhoun S."/>
            <person name="Haridas S."/>
            <person name="Kuo A."/>
            <person name="Mondo S."/>
            <person name="Pangilinan J."/>
            <person name="Riley R."/>
            <person name="Labutti K."/>
            <person name="Andreopoulos B."/>
            <person name="Lipzen A."/>
            <person name="Chen C."/>
            <person name="Yanf M."/>
            <person name="Daum C."/>
            <person name="Ng V."/>
            <person name="Clum A."/>
            <person name="Ohm R."/>
            <person name="Martin F."/>
            <person name="Silar P."/>
            <person name="Natvig D."/>
            <person name="Lalanne C."/>
            <person name="Gautier V."/>
            <person name="Ament-Velasquez S.L."/>
            <person name="Kruys A."/>
            <person name="Hutchinson M.I."/>
            <person name="Powell A.J."/>
            <person name="Barry K."/>
            <person name="Miller A.N."/>
            <person name="Grigoriev I.V."/>
            <person name="Debuchy R."/>
            <person name="Gladieux P."/>
            <person name="Thoren M.H."/>
            <person name="Johannesson H."/>
        </authorList>
    </citation>
    <scope>NUCLEOTIDE SEQUENCE</scope>
    <source>
        <strain evidence="2">CBS 532.94</strain>
    </source>
</reference>